<evidence type="ECO:0000313" key="2">
    <source>
        <dbReference type="EMBL" id="BBH10250.1"/>
    </source>
</evidence>
<feature type="compositionally biased region" description="Basic and acidic residues" evidence="1">
    <location>
        <begin position="372"/>
        <end position="389"/>
    </location>
</feature>
<evidence type="ECO:0000256" key="1">
    <source>
        <dbReference type="SAM" id="MobiDB-lite"/>
    </source>
</evidence>
<feature type="compositionally biased region" description="Polar residues" evidence="1">
    <location>
        <begin position="320"/>
        <end position="329"/>
    </location>
</feature>
<dbReference type="PANTHER" id="PTHR31579">
    <property type="entry name" value="OS03G0796600 PROTEIN"/>
    <property type="match status" value="1"/>
</dbReference>
<sequence>MSSEILRERESFFLSVNLIALIMPFPMKIQPIDFRTNPEDATRFEAVKPVAKSRLKRLFERPFTNVLKSSAAAEKGGAGIGIEEPHFNKDGFGGAVGRASSSRARCAWRRWSRVSWKRATRSNRLWRGAAGTAATALTETATTAPKTNWRRLAVSVIPTWPPLAKRVSCLSVNERNLLADTAKIVEKNKVCKRKDDICRTVVTDLLFALGYDASVCKSRWEKTPSYPAGEYDYIDVIVKGERLLIDIDFRSEFEIARPTKSYKAILQTLPYIFVGKPDRLWRIIKIVSEAAKQSLKKKGMHIPPWRKAEYIKAKWLSPHTRASSSPSDTMTEEKTEPLIETGEFELSQGGTNSVVETELDESVFELSESSGEEEKAMVAKEWKPPELKPRRSQTGVKMVTGGEDEQQNSMMKPEEK</sequence>
<organism evidence="2">
    <name type="scientific">Prunus dulcis</name>
    <name type="common">Almond</name>
    <name type="synonym">Amygdalus dulcis</name>
    <dbReference type="NCBI Taxonomy" id="3755"/>
    <lineage>
        <taxon>Eukaryota</taxon>
        <taxon>Viridiplantae</taxon>
        <taxon>Streptophyta</taxon>
        <taxon>Embryophyta</taxon>
        <taxon>Tracheophyta</taxon>
        <taxon>Spermatophyta</taxon>
        <taxon>Magnoliopsida</taxon>
        <taxon>eudicotyledons</taxon>
        <taxon>Gunneridae</taxon>
        <taxon>Pentapetalae</taxon>
        <taxon>rosids</taxon>
        <taxon>fabids</taxon>
        <taxon>Rosales</taxon>
        <taxon>Rosaceae</taxon>
        <taxon>Amygdaloideae</taxon>
        <taxon>Amygdaleae</taxon>
        <taxon>Prunus</taxon>
    </lineage>
</organism>
<evidence type="ECO:0008006" key="3">
    <source>
        <dbReference type="Google" id="ProtNLM"/>
    </source>
</evidence>
<name>A0A4Y1S0K1_PRUDU</name>
<feature type="region of interest" description="Disordered" evidence="1">
    <location>
        <begin position="319"/>
        <end position="416"/>
    </location>
</feature>
<protein>
    <recommendedName>
        <fullName evidence="3">DUF506 family protein</fullName>
    </recommendedName>
</protein>
<accession>A0A4Y1S0K1</accession>
<dbReference type="PANTHER" id="PTHR31579:SF14">
    <property type="entry name" value="RNA POLYMERASE SUBUNIT BETA-BETA PROTEIN, PUTATIVE (DUF506)-RELATED"/>
    <property type="match status" value="1"/>
</dbReference>
<dbReference type="NCBIfam" id="TIGR01615">
    <property type="entry name" value="A_thal_3542"/>
    <property type="match status" value="1"/>
</dbReference>
<dbReference type="AlphaFoldDB" id="A0A4Y1S0K1"/>
<dbReference type="Pfam" id="PF04720">
    <property type="entry name" value="PDDEXK_6"/>
    <property type="match status" value="1"/>
</dbReference>
<gene>
    <name evidence="2" type="ORF">Prudu_022984</name>
</gene>
<dbReference type="EMBL" id="AP019304">
    <property type="protein sequence ID" value="BBH10250.1"/>
    <property type="molecule type" value="Genomic_DNA"/>
</dbReference>
<reference evidence="2" key="1">
    <citation type="journal article" date="2019" name="Science">
        <title>Mutation of a bHLH transcription factor allowed almond domestication.</title>
        <authorList>
            <person name="Sanchez-Perez R."/>
            <person name="Pavan S."/>
            <person name="Mazzeo R."/>
            <person name="Moldovan C."/>
            <person name="Aiese Cigliano R."/>
            <person name="Del Cueto J."/>
            <person name="Ricciardi F."/>
            <person name="Lotti C."/>
            <person name="Ricciardi L."/>
            <person name="Dicenta F."/>
            <person name="Lopez-Marques R.L."/>
            <person name="Lindberg Moller B."/>
        </authorList>
    </citation>
    <scope>NUCLEOTIDE SEQUENCE</scope>
</reference>
<proteinExistence type="predicted"/>
<dbReference type="InterPro" id="IPR006502">
    <property type="entry name" value="PDDEXK-like"/>
</dbReference>